<comment type="caution">
    <text evidence="4">The sequence shown here is derived from an EMBL/GenBank/DDBJ whole genome shotgun (WGS) entry which is preliminary data.</text>
</comment>
<feature type="domain" description="AB hydrolase-1" evidence="3">
    <location>
        <begin position="22"/>
        <end position="251"/>
    </location>
</feature>
<keyword evidence="5" id="KW-1185">Reference proteome</keyword>
<dbReference type="Gramene" id="KVI12024">
    <property type="protein sequence ID" value="KVI12024"/>
    <property type="gene ID" value="Ccrd_009553"/>
</dbReference>
<dbReference type="InterPro" id="IPR000073">
    <property type="entry name" value="AB_hydrolase_1"/>
</dbReference>
<dbReference type="InterPro" id="IPR029058">
    <property type="entry name" value="AB_hydrolase_fold"/>
</dbReference>
<accession>A0A103YMU6</accession>
<dbReference type="STRING" id="59895.A0A103YMU6"/>
<dbReference type="InterPro" id="IPR051601">
    <property type="entry name" value="Serine_prot/Carboxylest_S33"/>
</dbReference>
<dbReference type="PANTHER" id="PTHR43248:SF3">
    <property type="entry name" value="AB HYDROLASE-1 DOMAIN-CONTAINING PROTEIN"/>
    <property type="match status" value="1"/>
</dbReference>
<dbReference type="GO" id="GO:0016787">
    <property type="term" value="F:hydrolase activity"/>
    <property type="evidence" value="ECO:0007669"/>
    <property type="project" value="UniProtKB-KW"/>
</dbReference>
<proteinExistence type="inferred from homology"/>
<protein>
    <recommendedName>
        <fullName evidence="3">AB hydrolase-1 domain-containing protein</fullName>
    </recommendedName>
</protein>
<feature type="domain" description="AB hydrolase-1" evidence="3">
    <location>
        <begin position="291"/>
        <end position="503"/>
    </location>
</feature>
<dbReference type="AlphaFoldDB" id="A0A103YMU6"/>
<dbReference type="SUPFAM" id="SSF53474">
    <property type="entry name" value="alpha/beta-Hydrolases"/>
    <property type="match status" value="3"/>
</dbReference>
<feature type="domain" description="AB hydrolase-1" evidence="3">
    <location>
        <begin position="534"/>
        <end position="797"/>
    </location>
</feature>
<evidence type="ECO:0000256" key="1">
    <source>
        <dbReference type="ARBA" id="ARBA00010088"/>
    </source>
</evidence>
<reference evidence="4 5" key="1">
    <citation type="journal article" date="2016" name="Sci. Rep.">
        <title>The genome sequence of the outbreeding globe artichoke constructed de novo incorporating a phase-aware low-pass sequencing strategy of F1 progeny.</title>
        <authorList>
            <person name="Scaglione D."/>
            <person name="Reyes-Chin-Wo S."/>
            <person name="Acquadro A."/>
            <person name="Froenicke L."/>
            <person name="Portis E."/>
            <person name="Beitel C."/>
            <person name="Tirone M."/>
            <person name="Mauro R."/>
            <person name="Lo Monaco A."/>
            <person name="Mauromicale G."/>
            <person name="Faccioli P."/>
            <person name="Cattivelli L."/>
            <person name="Rieseberg L."/>
            <person name="Michelmore R."/>
            <person name="Lanteri S."/>
        </authorList>
    </citation>
    <scope>NUCLEOTIDE SEQUENCE [LARGE SCALE GENOMIC DNA]</scope>
    <source>
        <strain evidence="4">2C</strain>
    </source>
</reference>
<comment type="similarity">
    <text evidence="1">Belongs to the peptidase S33 family.</text>
</comment>
<evidence type="ECO:0000313" key="5">
    <source>
        <dbReference type="Proteomes" id="UP000243975"/>
    </source>
</evidence>
<organism evidence="4 5">
    <name type="scientific">Cynara cardunculus var. scolymus</name>
    <name type="common">Globe artichoke</name>
    <name type="synonym">Cynara scolymus</name>
    <dbReference type="NCBI Taxonomy" id="59895"/>
    <lineage>
        <taxon>Eukaryota</taxon>
        <taxon>Viridiplantae</taxon>
        <taxon>Streptophyta</taxon>
        <taxon>Embryophyta</taxon>
        <taxon>Tracheophyta</taxon>
        <taxon>Spermatophyta</taxon>
        <taxon>Magnoliopsida</taxon>
        <taxon>eudicotyledons</taxon>
        <taxon>Gunneridae</taxon>
        <taxon>Pentapetalae</taxon>
        <taxon>asterids</taxon>
        <taxon>campanulids</taxon>
        <taxon>Asterales</taxon>
        <taxon>Asteraceae</taxon>
        <taxon>Carduoideae</taxon>
        <taxon>Cardueae</taxon>
        <taxon>Carduinae</taxon>
        <taxon>Cynara</taxon>
    </lineage>
</organism>
<keyword evidence="2" id="KW-0378">Hydrolase</keyword>
<dbReference type="EMBL" id="LEKV01000019">
    <property type="protein sequence ID" value="KVI12024.1"/>
    <property type="molecule type" value="Genomic_DNA"/>
</dbReference>
<name>A0A103YMU6_CYNCS</name>
<sequence length="808" mass="90273">MSVIAFEEIINSSSNQYSFTALLIHGLLGSRDSFLDFARSLASSLSSSSDWRMVLVDLRNHGSSVDREGLTPPHDIANAARDVANLFKSLNGPWPDVVIGHSLGGKVALQYAFSCAQGDYGDSAQLPKQVKWLVDHMVNLGFSKFLSEHISSNLKKSGEHKTFSFNIEGVIQMFESCRDTDYWPLLEQPPKGIEIAIVRAESRVTWDPDVVERLESLTKRENDLSSGKVSVHVVPRSGHWIYKDEPERLLEIMAPRMASLSDNLTFSFNMSVIAFEEMINSSSNQYSFTALLIHGLLGSRDNLLDFARSLASSLSTSSDWRMVLVDLRNHGNSVDREGLAPPHDIANAARDVANLFKSLNRAWPDVVIGHSLGGKVALQYALSCAQGDYGDSAHLPKQFLSEYVSSNLKKSGEHETFSFSIEGVIQMFKSVRDTDYWPLLEQPPKGIEIAIVRTESRLTWDPDVVERLERLTKRENDLSSGKVSVHVVPRSGHWIYKDEPQRLSIETLAFEEVRSPSPNPNPNPNPKADYSAFILHGLMGSARNWRSFSRSLASSLSTFSPPSDWKMVLVDLRNHGRSAGLHPPHNMVNAANDLDNLVKSEGWNWPDVILGHSLGGKVALQYVMSCARGDYGSSAKLPKQLWVLDSVPGIVNPEETSGEVEKVLETLQTIPKSIPSRKWLVDHLTNLGFSRSLSEWLGTNLKKSGEHETWAFDLEGIIQMFDSYREMDYWPLLEHPPKGMEIVIVRAENSDRWDPHTTEKLKRLENRRGDESVGKVSVVVLPKSGHWVHVDNPKGLLEIVTPKMASLI</sequence>
<dbReference type="Gene3D" id="3.40.50.1820">
    <property type="entry name" value="alpha/beta hydrolase"/>
    <property type="match status" value="3"/>
</dbReference>
<dbReference type="Proteomes" id="UP000243975">
    <property type="component" value="Unassembled WGS sequence"/>
</dbReference>
<dbReference type="PANTHER" id="PTHR43248">
    <property type="entry name" value="2-SUCCINYL-6-HYDROXY-2,4-CYCLOHEXADIENE-1-CARBOXYLATE SYNTHASE"/>
    <property type="match status" value="1"/>
</dbReference>
<dbReference type="Pfam" id="PF12697">
    <property type="entry name" value="Abhydrolase_6"/>
    <property type="match status" value="3"/>
</dbReference>
<evidence type="ECO:0000259" key="3">
    <source>
        <dbReference type="Pfam" id="PF12697"/>
    </source>
</evidence>
<evidence type="ECO:0000256" key="2">
    <source>
        <dbReference type="ARBA" id="ARBA00022801"/>
    </source>
</evidence>
<gene>
    <name evidence="4" type="ORF">Ccrd_009553</name>
</gene>
<evidence type="ECO:0000313" key="4">
    <source>
        <dbReference type="EMBL" id="KVI12024.1"/>
    </source>
</evidence>